<accession>A0A4Q7YP68</accession>
<keyword evidence="5" id="KW-1185">Reference proteome</keyword>
<dbReference type="Pfam" id="PF01541">
    <property type="entry name" value="GIY-YIG"/>
    <property type="match status" value="1"/>
</dbReference>
<dbReference type="Gene3D" id="3.40.1440.10">
    <property type="entry name" value="GIY-YIG endonuclease"/>
    <property type="match status" value="1"/>
</dbReference>
<proteinExistence type="predicted"/>
<dbReference type="SMART" id="SM00465">
    <property type="entry name" value="GIYc"/>
    <property type="match status" value="1"/>
</dbReference>
<organism evidence="4 5">
    <name type="scientific">Edaphobacter modestus</name>
    <dbReference type="NCBI Taxonomy" id="388466"/>
    <lineage>
        <taxon>Bacteria</taxon>
        <taxon>Pseudomonadati</taxon>
        <taxon>Acidobacteriota</taxon>
        <taxon>Terriglobia</taxon>
        <taxon>Terriglobales</taxon>
        <taxon>Acidobacteriaceae</taxon>
        <taxon>Edaphobacter</taxon>
    </lineage>
</organism>
<dbReference type="InterPro" id="IPR003611">
    <property type="entry name" value="NUMOD3"/>
</dbReference>
<protein>
    <submittedName>
        <fullName evidence="4">Group I intron endonuclease</fullName>
    </submittedName>
</protein>
<dbReference type="GO" id="GO:0003677">
    <property type="term" value="F:DNA binding"/>
    <property type="evidence" value="ECO:0007669"/>
    <property type="project" value="InterPro"/>
</dbReference>
<name>A0A4Q7YP68_9BACT</name>
<dbReference type="GO" id="GO:0004519">
    <property type="term" value="F:endonuclease activity"/>
    <property type="evidence" value="ECO:0007669"/>
    <property type="project" value="UniProtKB-KW"/>
</dbReference>
<dbReference type="InterPro" id="IPR000305">
    <property type="entry name" value="GIY-YIG_endonuc"/>
</dbReference>
<evidence type="ECO:0000259" key="3">
    <source>
        <dbReference type="PROSITE" id="PS50164"/>
    </source>
</evidence>
<comment type="caution">
    <text evidence="4">The sequence shown here is derived from an EMBL/GenBank/DDBJ whole genome shotgun (WGS) entry which is preliminary data.</text>
</comment>
<dbReference type="Proteomes" id="UP000292958">
    <property type="component" value="Unassembled WGS sequence"/>
</dbReference>
<dbReference type="InterPro" id="IPR035901">
    <property type="entry name" value="GIY-YIG_endonuc_sf"/>
</dbReference>
<dbReference type="AlphaFoldDB" id="A0A4Q7YP68"/>
<feature type="region of interest" description="Disordered" evidence="2">
    <location>
        <begin position="237"/>
        <end position="258"/>
    </location>
</feature>
<dbReference type="Pfam" id="PF07460">
    <property type="entry name" value="NUMOD3"/>
    <property type="match status" value="2"/>
</dbReference>
<feature type="region of interest" description="Disordered" evidence="2">
    <location>
        <begin position="130"/>
        <end position="181"/>
    </location>
</feature>
<comment type="similarity">
    <text evidence="1">To endonucleases of group I introns of fungi and phage.</text>
</comment>
<dbReference type="EMBL" id="SHKW01000001">
    <property type="protein sequence ID" value="RZU39178.1"/>
    <property type="molecule type" value="Genomic_DNA"/>
</dbReference>
<evidence type="ECO:0000313" key="5">
    <source>
        <dbReference type="Proteomes" id="UP000292958"/>
    </source>
</evidence>
<dbReference type="NCBIfam" id="TIGR01453">
    <property type="entry name" value="grpIintron_endo"/>
    <property type="match status" value="1"/>
</dbReference>
<dbReference type="OrthoDB" id="1200681at2"/>
<dbReference type="SUPFAM" id="SSF82771">
    <property type="entry name" value="GIY-YIG endonuclease"/>
    <property type="match status" value="1"/>
</dbReference>
<dbReference type="CDD" id="cd10437">
    <property type="entry name" value="GIY-YIG_HE_I-TevI_like"/>
    <property type="match status" value="1"/>
</dbReference>
<reference evidence="4 5" key="1">
    <citation type="submission" date="2019-02" db="EMBL/GenBank/DDBJ databases">
        <title>Genomic Encyclopedia of Archaeal and Bacterial Type Strains, Phase II (KMG-II): from individual species to whole genera.</title>
        <authorList>
            <person name="Goeker M."/>
        </authorList>
    </citation>
    <scope>NUCLEOTIDE SEQUENCE [LARGE SCALE GENOMIC DNA]</scope>
    <source>
        <strain evidence="4 5">DSM 18101</strain>
    </source>
</reference>
<feature type="compositionally biased region" description="Basic and acidic residues" evidence="2">
    <location>
        <begin position="240"/>
        <end position="258"/>
    </location>
</feature>
<keyword evidence="4" id="KW-0540">Nuclease</keyword>
<dbReference type="InterPro" id="IPR006350">
    <property type="entry name" value="Intron_endoG1"/>
</dbReference>
<evidence type="ECO:0000313" key="4">
    <source>
        <dbReference type="EMBL" id="RZU39178.1"/>
    </source>
</evidence>
<evidence type="ECO:0000256" key="1">
    <source>
        <dbReference type="ARBA" id="ARBA00010045"/>
    </source>
</evidence>
<evidence type="ECO:0000256" key="2">
    <source>
        <dbReference type="SAM" id="MobiDB-lite"/>
    </source>
</evidence>
<feature type="domain" description="GIY-YIG" evidence="3">
    <location>
        <begin position="8"/>
        <end position="101"/>
    </location>
</feature>
<dbReference type="PROSITE" id="PS50164">
    <property type="entry name" value="GIY_YIG"/>
    <property type="match status" value="1"/>
</dbReference>
<sequence length="258" mass="29472">MLIPGCDRATGIYCITNTQRSPERKYIGSSKWLRKRIAQHFARLRRGAHDNPLLQADWLKYGGEAFAVEILEYCPPEALIERETAHVTLANSMDRRWGYNIRHPKEHGHPPSSRKGIPMSEEQKQKIAQALRGRRQTPEQIAKSVAKRIGQPSRLKGRTLTPEHREKLSAAKKVRPKPAGFGEKVSKALTGRIRSEEHCRKISEANKGKPSAFKGKQITAENKLKMAEGRRQYWAKKRERKDTVVHSHTEPAYRCRGS</sequence>
<gene>
    <name evidence="4" type="ORF">BDD14_0525</name>
</gene>
<dbReference type="SMART" id="SM00496">
    <property type="entry name" value="IENR2"/>
    <property type="match status" value="4"/>
</dbReference>
<keyword evidence="4" id="KW-0255">Endonuclease</keyword>
<keyword evidence="4" id="KW-0378">Hydrolase</keyword>